<dbReference type="NCBIfam" id="TIGR03025">
    <property type="entry name" value="EPS_sugtrans"/>
    <property type="match status" value="1"/>
</dbReference>
<feature type="transmembrane region" description="Helical" evidence="7">
    <location>
        <begin position="108"/>
        <end position="127"/>
    </location>
</feature>
<feature type="domain" description="Bacterial sugar transferase" evidence="8">
    <location>
        <begin position="266"/>
        <end position="446"/>
    </location>
</feature>
<dbReference type="InterPro" id="IPR017475">
    <property type="entry name" value="EPS_sugar_tfrase"/>
</dbReference>
<name>A0A523RSC7_UNCAE</name>
<feature type="transmembrane region" description="Helical" evidence="7">
    <location>
        <begin position="44"/>
        <end position="63"/>
    </location>
</feature>
<feature type="transmembrane region" description="Helical" evidence="7">
    <location>
        <begin position="75"/>
        <end position="96"/>
    </location>
</feature>
<evidence type="ECO:0000256" key="3">
    <source>
        <dbReference type="ARBA" id="ARBA00022679"/>
    </source>
</evidence>
<dbReference type="PANTHER" id="PTHR30576">
    <property type="entry name" value="COLANIC BIOSYNTHESIS UDP-GLUCOSE LIPID CARRIER TRANSFERASE"/>
    <property type="match status" value="1"/>
</dbReference>
<evidence type="ECO:0000256" key="6">
    <source>
        <dbReference type="ARBA" id="ARBA00023136"/>
    </source>
</evidence>
<dbReference type="PANTHER" id="PTHR30576:SF0">
    <property type="entry name" value="UNDECAPRENYL-PHOSPHATE N-ACETYLGALACTOSAMINYL 1-PHOSPHATE TRANSFERASE-RELATED"/>
    <property type="match status" value="1"/>
</dbReference>
<feature type="transmembrane region" description="Helical" evidence="7">
    <location>
        <begin position="271"/>
        <end position="294"/>
    </location>
</feature>
<evidence type="ECO:0000259" key="8">
    <source>
        <dbReference type="Pfam" id="PF02397"/>
    </source>
</evidence>
<dbReference type="AlphaFoldDB" id="A0A523RSC7"/>
<evidence type="ECO:0000256" key="5">
    <source>
        <dbReference type="ARBA" id="ARBA00022989"/>
    </source>
</evidence>
<evidence type="ECO:0000256" key="4">
    <source>
        <dbReference type="ARBA" id="ARBA00022692"/>
    </source>
</evidence>
<keyword evidence="6 7" id="KW-0472">Membrane</keyword>
<accession>A0A523RSC7</accession>
<dbReference type="InterPro" id="IPR003362">
    <property type="entry name" value="Bact_transf"/>
</dbReference>
<dbReference type="GO" id="GO:0016020">
    <property type="term" value="C:membrane"/>
    <property type="evidence" value="ECO:0007669"/>
    <property type="project" value="UniProtKB-SubCell"/>
</dbReference>
<keyword evidence="3 9" id="KW-0808">Transferase</keyword>
<dbReference type="Pfam" id="PF02397">
    <property type="entry name" value="Bac_transf"/>
    <property type="match status" value="1"/>
</dbReference>
<dbReference type="EMBL" id="SOKJ01000339">
    <property type="protein sequence ID" value="TET08703.1"/>
    <property type="molecule type" value="Genomic_DNA"/>
</dbReference>
<comment type="subcellular location">
    <subcellularLocation>
        <location evidence="1">Membrane</location>
        <topology evidence="1">Multi-pass membrane protein</topology>
    </subcellularLocation>
</comment>
<keyword evidence="5 7" id="KW-1133">Transmembrane helix</keyword>
<dbReference type="Gene3D" id="3.40.50.720">
    <property type="entry name" value="NAD(P)-binding Rossmann-like Domain"/>
    <property type="match status" value="1"/>
</dbReference>
<gene>
    <name evidence="9" type="ORF">E3J84_05940</name>
</gene>
<reference evidence="9 10" key="1">
    <citation type="submission" date="2019-03" db="EMBL/GenBank/DDBJ databases">
        <title>Metabolic potential of uncultured bacteria and archaea associated with petroleum seepage in deep-sea sediments.</title>
        <authorList>
            <person name="Dong X."/>
            <person name="Hubert C."/>
        </authorList>
    </citation>
    <scope>NUCLEOTIDE SEQUENCE [LARGE SCALE GENOMIC DNA]</scope>
    <source>
        <strain evidence="9">E44_bin7</strain>
    </source>
</reference>
<evidence type="ECO:0000256" key="7">
    <source>
        <dbReference type="SAM" id="Phobius"/>
    </source>
</evidence>
<keyword evidence="4 7" id="KW-0812">Transmembrane</keyword>
<comment type="similarity">
    <text evidence="2">Belongs to the bacterial sugar transferase family.</text>
</comment>
<organism evidence="9 10">
    <name type="scientific">Aerophobetes bacterium</name>
    <dbReference type="NCBI Taxonomy" id="2030807"/>
    <lineage>
        <taxon>Bacteria</taxon>
        <taxon>Candidatus Aerophobota</taxon>
    </lineage>
</organism>
<evidence type="ECO:0000313" key="9">
    <source>
        <dbReference type="EMBL" id="TET08703.1"/>
    </source>
</evidence>
<dbReference type="Pfam" id="PF13727">
    <property type="entry name" value="CoA_binding_3"/>
    <property type="match status" value="1"/>
</dbReference>
<proteinExistence type="inferred from homology"/>
<evidence type="ECO:0000313" key="10">
    <source>
        <dbReference type="Proteomes" id="UP000316360"/>
    </source>
</evidence>
<dbReference type="Proteomes" id="UP000316360">
    <property type="component" value="Unassembled WGS sequence"/>
</dbReference>
<evidence type="ECO:0000256" key="1">
    <source>
        <dbReference type="ARBA" id="ARBA00004141"/>
    </source>
</evidence>
<comment type="caution">
    <text evidence="9">The sequence shown here is derived from an EMBL/GenBank/DDBJ whole genome shotgun (WGS) entry which is preliminary data.</text>
</comment>
<dbReference type="GO" id="GO:0016780">
    <property type="term" value="F:phosphotransferase activity, for other substituted phosphate groups"/>
    <property type="evidence" value="ECO:0007669"/>
    <property type="project" value="TreeGrafter"/>
</dbReference>
<sequence length="450" mass="51978">MVSKKDKLLVSLVLGDIVLVNGAIILSFLVHFSGRVPPIHFKSYLTIALWITIIRILAFYLTGLYEDREVNPFDIFYLVFKAVTIGSVIIVALSFYLRVFPFSRRVFVISWMFNVLLISSWHNYLHYVRRKKRPAKKFLIIGSKEGRHLAAEARKHSTRQFEILDLEGNIDKRKKDSQFDGRETIEKLKTALNKNKPDRVILADPGFSSEKILDIIFCCQEEEVDVWMVPGLYEVVMGKQEIDHLGDIPLIKITNGPFKARDKAIKMAEDFFFSLLIILLCSPLMLLICLAIRLESPGSVLYRQKRVSKKGRIYEVYKFRSMVENAEAETGPVLANEGDERVTKVGSWLRKTHLDELPQFFNILKGEMSLVGPRPERPEFVEEFKRTIPGYSRRFAVNPGITGPAQLYGRYDTSAETKLKYDLAYINNWSLELDLNIFFMSMEIILTRRM</sequence>
<evidence type="ECO:0000256" key="2">
    <source>
        <dbReference type="ARBA" id="ARBA00006464"/>
    </source>
</evidence>
<protein>
    <submittedName>
        <fullName evidence="9">Sugar transferase</fullName>
    </submittedName>
</protein>
<feature type="transmembrane region" description="Helical" evidence="7">
    <location>
        <begin position="12"/>
        <end position="32"/>
    </location>
</feature>